<proteinExistence type="predicted"/>
<dbReference type="RefSeq" id="WP_011177848.1">
    <property type="nucleotide sequence ID" value="NC_005877.1"/>
</dbReference>
<accession>A0A8G2L8B2</accession>
<name>Q6L070_PICTO</name>
<dbReference type="Proteomes" id="UP000000438">
    <property type="component" value="Chromosome"/>
</dbReference>
<dbReference type="EMBL" id="FWYE01000003">
    <property type="protein sequence ID" value="SMD31259.1"/>
    <property type="molecule type" value="Genomic_DNA"/>
</dbReference>
<reference evidence="5 7" key="3">
    <citation type="submission" date="2017-04" db="EMBL/GenBank/DDBJ databases">
        <authorList>
            <person name="Varghese N."/>
            <person name="Submissions S."/>
        </authorList>
    </citation>
    <scope>NUCLEOTIDE SEQUENCE [LARGE SCALE GENOMIC DNA]</scope>
    <source>
        <strain evidence="5 7">DSM 9789</strain>
    </source>
</reference>
<dbReference type="GO" id="GO:0005524">
    <property type="term" value="F:ATP binding"/>
    <property type="evidence" value="ECO:0007669"/>
    <property type="project" value="UniProtKB-KW"/>
</dbReference>
<organism evidence="4 6">
    <name type="scientific">Picrophilus torridus (strain ATCC 700027 / DSM 9790 / JCM 10055 / NBRC 100828 / KAW 2/3)</name>
    <dbReference type="NCBI Taxonomy" id="1122961"/>
    <lineage>
        <taxon>Archaea</taxon>
        <taxon>Methanobacteriati</taxon>
        <taxon>Thermoplasmatota</taxon>
        <taxon>Thermoplasmata</taxon>
        <taxon>Thermoplasmatales</taxon>
        <taxon>Picrophilaceae</taxon>
        <taxon>Picrophilus</taxon>
    </lineage>
</organism>
<dbReference type="Pfam" id="PF00733">
    <property type="entry name" value="Asn_synthase"/>
    <property type="match status" value="1"/>
</dbReference>
<evidence type="ECO:0000313" key="6">
    <source>
        <dbReference type="Proteomes" id="UP000000438"/>
    </source>
</evidence>
<keyword evidence="1" id="KW-0547">Nucleotide-binding</keyword>
<dbReference type="PANTHER" id="PTHR11772:SF2">
    <property type="entry name" value="ASPARAGINE SYNTHETASE [GLUTAMINE-HYDROLYZING]"/>
    <property type="match status" value="1"/>
</dbReference>
<dbReference type="GO" id="GO:0005829">
    <property type="term" value="C:cytosol"/>
    <property type="evidence" value="ECO:0007669"/>
    <property type="project" value="TreeGrafter"/>
</dbReference>
<accession>Q6L070</accession>
<dbReference type="Proteomes" id="UP000192315">
    <property type="component" value="Unassembled WGS sequence"/>
</dbReference>
<dbReference type="InterPro" id="IPR001962">
    <property type="entry name" value="Asn_synthase"/>
</dbReference>
<dbReference type="SUPFAM" id="SSF52402">
    <property type="entry name" value="Adenine nucleotide alpha hydrolases-like"/>
    <property type="match status" value="1"/>
</dbReference>
<dbReference type="InterPro" id="IPR050795">
    <property type="entry name" value="Asn_Synthetase"/>
</dbReference>
<feature type="domain" description="Asparagine synthetase" evidence="3">
    <location>
        <begin position="17"/>
        <end position="137"/>
    </location>
</feature>
<dbReference type="GO" id="GO:0006529">
    <property type="term" value="P:asparagine biosynthetic process"/>
    <property type="evidence" value="ECO:0007669"/>
    <property type="project" value="InterPro"/>
</dbReference>
<dbReference type="GO" id="GO:0004066">
    <property type="term" value="F:asparagine synthase (glutamine-hydrolyzing) activity"/>
    <property type="evidence" value="ECO:0007669"/>
    <property type="project" value="UniProtKB-EC"/>
</dbReference>
<reference evidence="4" key="2">
    <citation type="submission" date="2004-02" db="EMBL/GenBank/DDBJ databases">
        <authorList>
            <person name="Fuetterer O."/>
            <person name="Angelov A."/>
            <person name="Liesegang H."/>
            <person name="Gottschalk G."/>
            <person name="Schleper C."/>
            <person name="Schepers B."/>
            <person name="Dock C."/>
            <person name="Antranikian G."/>
            <person name="Liebl W."/>
        </authorList>
    </citation>
    <scope>NUCLEOTIDE SEQUENCE</scope>
    <source>
        <strain evidence="4">DSM 9790</strain>
    </source>
</reference>
<dbReference type="Gene3D" id="3.40.50.620">
    <property type="entry name" value="HUPs"/>
    <property type="match status" value="1"/>
</dbReference>
<dbReference type="InParanoid" id="Q6L070"/>
<dbReference type="KEGG" id="pto:PTO1047"/>
<dbReference type="GeneID" id="2844674"/>
<dbReference type="EMBL" id="AE017261">
    <property type="protein sequence ID" value="AAT43632.1"/>
    <property type="molecule type" value="Genomic_DNA"/>
</dbReference>
<dbReference type="HOGENOM" id="CLU_075729_0_0_2"/>
<keyword evidence="2" id="KW-0067">ATP-binding</keyword>
<dbReference type="STRING" id="263820.PTO1047"/>
<dbReference type="AlphaFoldDB" id="Q6L070"/>
<reference evidence="4 6" key="1">
    <citation type="journal article" date="2004" name="Proc. Natl. Acad. Sci. U.S.A.">
        <title>Genome sequence of Picrophilus torridus and its implications for life around pH 0.</title>
        <authorList>
            <person name="Futterer O."/>
            <person name="Angelov A."/>
            <person name="Liesegang H."/>
            <person name="Gottschalk G."/>
            <person name="Schleper C."/>
            <person name="Schepers B."/>
            <person name="Dock C."/>
            <person name="Antranikian G."/>
            <person name="Liebl W."/>
        </authorList>
    </citation>
    <scope>NUCLEOTIDE SEQUENCE [LARGE SCALE GENOMIC DNA]</scope>
    <source>
        <strain evidence="6">ATCC 700027 / DSM 9790 / JCM 10055 / NBRC 100828</strain>
        <strain evidence="4">DSM 9790</strain>
    </source>
</reference>
<dbReference type="CDD" id="cd01991">
    <property type="entry name" value="Asn_synthase_B_C"/>
    <property type="match status" value="1"/>
</dbReference>
<dbReference type="eggNOG" id="arCOG00071">
    <property type="taxonomic scope" value="Archaea"/>
</dbReference>
<dbReference type="PaxDb" id="263820-PTO1047"/>
<keyword evidence="7" id="KW-1185">Reference proteome</keyword>
<dbReference type="InterPro" id="IPR014729">
    <property type="entry name" value="Rossmann-like_a/b/a_fold"/>
</dbReference>
<keyword evidence="4" id="KW-0436">Ligase</keyword>
<evidence type="ECO:0000259" key="3">
    <source>
        <dbReference type="Pfam" id="PF00733"/>
    </source>
</evidence>
<evidence type="ECO:0000256" key="2">
    <source>
        <dbReference type="ARBA" id="ARBA00022840"/>
    </source>
</evidence>
<sequence>MIEEAVYNALKEEIEKVRSKKCAISYSGGLDSTLLLYISNFSFNPYTTGYSNSRDIKNAEETSRILNFNVNKIILDNVNINSYLNDLIKIDKNIKKSEIGYELVLFITLDYISEKYVVTGQGADEIFFGYRRFIDDDNLGNEHYIKKLIEVTLPRERKIADYYNKELITPYLSDGIMDLRNDITKDKNIINGVNKMILRNIAKNIGLPEEVYLKNKKAAQYGSGISNALKKVMNK</sequence>
<dbReference type="PANTHER" id="PTHR11772">
    <property type="entry name" value="ASPARAGINE SYNTHETASE"/>
    <property type="match status" value="1"/>
</dbReference>
<evidence type="ECO:0000313" key="4">
    <source>
        <dbReference type="EMBL" id="AAT43632.1"/>
    </source>
</evidence>
<protein>
    <submittedName>
        <fullName evidence="5">Asparagine synthase (Glutamine-hydrolysing)</fullName>
    </submittedName>
    <submittedName>
        <fullName evidence="4">Glutamine-hydrolyzing asparagine synthase</fullName>
        <ecNumber evidence="4">6.3.5.4</ecNumber>
    </submittedName>
</protein>
<gene>
    <name evidence="4" type="ordered locus">PTO1047</name>
    <name evidence="5" type="ORF">SAMN02745355_1184</name>
</gene>
<dbReference type="EC" id="6.3.5.4" evidence="4"/>
<evidence type="ECO:0000256" key="1">
    <source>
        <dbReference type="ARBA" id="ARBA00022741"/>
    </source>
</evidence>
<evidence type="ECO:0000313" key="5">
    <source>
        <dbReference type="EMBL" id="SMD31259.1"/>
    </source>
</evidence>
<dbReference type="OrthoDB" id="8692at2157"/>
<evidence type="ECO:0000313" key="7">
    <source>
        <dbReference type="Proteomes" id="UP000192315"/>
    </source>
</evidence>